<evidence type="ECO:0000313" key="1">
    <source>
        <dbReference type="EMBL" id="SVB14113.1"/>
    </source>
</evidence>
<sequence length="23" mass="2536">FKYVSTTSGSATYEIDNVHVMGE</sequence>
<dbReference type="EMBL" id="UINC01030170">
    <property type="protein sequence ID" value="SVB14113.1"/>
    <property type="molecule type" value="Genomic_DNA"/>
</dbReference>
<feature type="non-terminal residue" evidence="1">
    <location>
        <position position="1"/>
    </location>
</feature>
<accession>A0A382BLU4</accession>
<name>A0A382BLU4_9ZZZZ</name>
<gene>
    <name evidence="1" type="ORF">METZ01_LOCUS166967</name>
</gene>
<reference evidence="1" key="1">
    <citation type="submission" date="2018-05" db="EMBL/GenBank/DDBJ databases">
        <authorList>
            <person name="Lanie J.A."/>
            <person name="Ng W.-L."/>
            <person name="Kazmierczak K.M."/>
            <person name="Andrzejewski T.M."/>
            <person name="Davidsen T.M."/>
            <person name="Wayne K.J."/>
            <person name="Tettelin H."/>
            <person name="Glass J.I."/>
            <person name="Rusch D."/>
            <person name="Podicherti R."/>
            <person name="Tsui H.-C.T."/>
            <person name="Winkler M.E."/>
        </authorList>
    </citation>
    <scope>NUCLEOTIDE SEQUENCE</scope>
</reference>
<proteinExistence type="predicted"/>
<protein>
    <submittedName>
        <fullName evidence="1">Uncharacterized protein</fullName>
    </submittedName>
</protein>
<organism evidence="1">
    <name type="scientific">marine metagenome</name>
    <dbReference type="NCBI Taxonomy" id="408172"/>
    <lineage>
        <taxon>unclassified sequences</taxon>
        <taxon>metagenomes</taxon>
        <taxon>ecological metagenomes</taxon>
    </lineage>
</organism>
<dbReference type="AlphaFoldDB" id="A0A382BLU4"/>